<keyword evidence="4 6" id="KW-1133">Transmembrane helix</keyword>
<sequence>MIKGLLLILMFYWLGEAVSVLINGFIPGSVIGMLFLFGCLMLKWVKPGQVRETAKLLTGNMALFLTPASVGIMLYIQPLLQAIVPIAVAIVVSTTLTILVVALVQRFFETRAKRKQYAK</sequence>
<dbReference type="RefSeq" id="WP_157588516.1">
    <property type="nucleotide sequence ID" value="NZ_WPIN01000012.1"/>
</dbReference>
<evidence type="ECO:0000256" key="3">
    <source>
        <dbReference type="ARBA" id="ARBA00022692"/>
    </source>
</evidence>
<dbReference type="Proteomes" id="UP000436006">
    <property type="component" value="Unassembled WGS sequence"/>
</dbReference>
<evidence type="ECO:0000256" key="2">
    <source>
        <dbReference type="ARBA" id="ARBA00022475"/>
    </source>
</evidence>
<protein>
    <submittedName>
        <fullName evidence="7">CidA/LrgA family protein</fullName>
    </submittedName>
</protein>
<proteinExistence type="predicted"/>
<evidence type="ECO:0000313" key="7">
    <source>
        <dbReference type="EMBL" id="MVM33817.1"/>
    </source>
</evidence>
<dbReference type="Pfam" id="PF03788">
    <property type="entry name" value="LrgA"/>
    <property type="match status" value="1"/>
</dbReference>
<reference evidence="7 8" key="1">
    <citation type="submission" date="2019-12" db="EMBL/GenBank/DDBJ databases">
        <title>Spirosoma sp. HMF4905 genome sequencing and assembly.</title>
        <authorList>
            <person name="Kang H."/>
            <person name="Cha I."/>
            <person name="Kim H."/>
            <person name="Joh K."/>
        </authorList>
    </citation>
    <scope>NUCLEOTIDE SEQUENCE [LARGE SCALE GENOMIC DNA]</scope>
    <source>
        <strain evidence="7 8">HMF4905</strain>
    </source>
</reference>
<accession>A0A7K1SJ28</accession>
<comment type="subcellular location">
    <subcellularLocation>
        <location evidence="1">Cell membrane</location>
        <topology evidence="1">Multi-pass membrane protein</topology>
    </subcellularLocation>
</comment>
<dbReference type="PANTHER" id="PTHR33931">
    <property type="entry name" value="HOLIN-LIKE PROTEIN CIDA-RELATED"/>
    <property type="match status" value="1"/>
</dbReference>
<feature type="transmembrane region" description="Helical" evidence="6">
    <location>
        <begin position="27"/>
        <end position="45"/>
    </location>
</feature>
<keyword evidence="2" id="KW-1003">Cell membrane</keyword>
<evidence type="ECO:0000256" key="5">
    <source>
        <dbReference type="ARBA" id="ARBA00023136"/>
    </source>
</evidence>
<keyword evidence="8" id="KW-1185">Reference proteome</keyword>
<dbReference type="PANTHER" id="PTHR33931:SF2">
    <property type="entry name" value="HOLIN-LIKE PROTEIN CIDA"/>
    <property type="match status" value="1"/>
</dbReference>
<gene>
    <name evidence="7" type="ORF">GO755_27515</name>
</gene>
<organism evidence="7 8">
    <name type="scientific">Spirosoma arboris</name>
    <dbReference type="NCBI Taxonomy" id="2682092"/>
    <lineage>
        <taxon>Bacteria</taxon>
        <taxon>Pseudomonadati</taxon>
        <taxon>Bacteroidota</taxon>
        <taxon>Cytophagia</taxon>
        <taxon>Cytophagales</taxon>
        <taxon>Cytophagaceae</taxon>
        <taxon>Spirosoma</taxon>
    </lineage>
</organism>
<keyword evidence="5 6" id="KW-0472">Membrane</keyword>
<evidence type="ECO:0000256" key="4">
    <source>
        <dbReference type="ARBA" id="ARBA00022989"/>
    </source>
</evidence>
<dbReference type="GO" id="GO:0005886">
    <property type="term" value="C:plasma membrane"/>
    <property type="evidence" value="ECO:0007669"/>
    <property type="project" value="UniProtKB-SubCell"/>
</dbReference>
<comment type="caution">
    <text evidence="7">The sequence shown here is derived from an EMBL/GenBank/DDBJ whole genome shotgun (WGS) entry which is preliminary data.</text>
</comment>
<evidence type="ECO:0000256" key="1">
    <source>
        <dbReference type="ARBA" id="ARBA00004651"/>
    </source>
</evidence>
<feature type="transmembrane region" description="Helical" evidence="6">
    <location>
        <begin position="57"/>
        <end position="76"/>
    </location>
</feature>
<name>A0A7K1SJ28_9BACT</name>
<feature type="transmembrane region" description="Helical" evidence="6">
    <location>
        <begin position="82"/>
        <end position="104"/>
    </location>
</feature>
<evidence type="ECO:0000313" key="8">
    <source>
        <dbReference type="Proteomes" id="UP000436006"/>
    </source>
</evidence>
<dbReference type="AlphaFoldDB" id="A0A7K1SJ28"/>
<evidence type="ECO:0000256" key="6">
    <source>
        <dbReference type="SAM" id="Phobius"/>
    </source>
</evidence>
<keyword evidence="3 6" id="KW-0812">Transmembrane</keyword>
<dbReference type="InterPro" id="IPR005538">
    <property type="entry name" value="LrgA/CidA"/>
</dbReference>
<dbReference type="EMBL" id="WPIN01000012">
    <property type="protein sequence ID" value="MVM33817.1"/>
    <property type="molecule type" value="Genomic_DNA"/>
</dbReference>